<feature type="transmembrane region" description="Helical" evidence="7">
    <location>
        <begin position="127"/>
        <end position="152"/>
    </location>
</feature>
<feature type="transmembrane region" description="Helical" evidence="7">
    <location>
        <begin position="230"/>
        <end position="248"/>
    </location>
</feature>
<feature type="transmembrane region" description="Helical" evidence="7">
    <location>
        <begin position="398"/>
        <end position="420"/>
    </location>
</feature>
<dbReference type="PROSITE" id="PS50850">
    <property type="entry name" value="MFS"/>
    <property type="match status" value="1"/>
</dbReference>
<dbReference type="SUPFAM" id="SSF103473">
    <property type="entry name" value="MFS general substrate transporter"/>
    <property type="match status" value="1"/>
</dbReference>
<dbReference type="InterPro" id="IPR020846">
    <property type="entry name" value="MFS_dom"/>
</dbReference>
<evidence type="ECO:0000259" key="8">
    <source>
        <dbReference type="PROSITE" id="PS50850"/>
    </source>
</evidence>
<sequence>MGFSAIRRADRRAAGRGIARDHPRYKWVVLTNTTVGMSMATINGSIVLISLPAIFRGINLNPLDPANVSYLLWMLTGFLLVSGMLVVTFGRLGDIMGRVRIYNLGFLVFAFASVALSLVPWQGGAGALWLIGWRAVEAVGAAMLLANATAILTDSFPVRQRGMALGVNQIAVISGSFLGLIIGGVVSQWHWRAVFWVTVPVGVLGAIWAYTSLHEIGERHKGRIDIPGNISFALGLGLILAGVTYGVQPYGGNPMGWTNPWVLSALIGGLALLAAFVAIESRVLDPMFDLTLFRIRAFTFGNLAGLMAAVSRGGMQLVLIIWLQGIWLPAHGYSFDSAPLWASVFLLPLTVGFLVAGPVSGWLSDRFGGRPFAVAGAVISVLAFIGLTLVPVDFPYPEFALLIFFNGVGAGMFSSPNATVIMNSVPAARRGVASGMRMTNYTAGSALSIGVFFSLLVIGLAGRLPASLSAGLSGQGVPSTLANQLGSAPPVGTLFSAFLGINPLGTLLEPSGVLHQLPSVNVDALLGIDLFPSLLSRPFQDGLTLVFIIGACMMTIAATASWLTGHRSSTSSATSGERLGEEPRDYHLIEGDPTADGPATTASDAGPPSGDPAANRQQGL</sequence>
<feature type="compositionally biased region" description="Polar residues" evidence="6">
    <location>
        <begin position="566"/>
        <end position="575"/>
    </location>
</feature>
<feature type="transmembrane region" description="Helical" evidence="7">
    <location>
        <begin position="372"/>
        <end position="392"/>
    </location>
</feature>
<feature type="transmembrane region" description="Helical" evidence="7">
    <location>
        <begin position="300"/>
        <end position="328"/>
    </location>
</feature>
<feature type="transmembrane region" description="Helical" evidence="7">
    <location>
        <begin position="542"/>
        <end position="563"/>
    </location>
</feature>
<keyword evidence="3 7" id="KW-0812">Transmembrane</keyword>
<feature type="transmembrane region" description="Helical" evidence="7">
    <location>
        <begin position="441"/>
        <end position="462"/>
    </location>
</feature>
<evidence type="ECO:0000256" key="2">
    <source>
        <dbReference type="ARBA" id="ARBA00022448"/>
    </source>
</evidence>
<dbReference type="GO" id="GO:0016020">
    <property type="term" value="C:membrane"/>
    <property type="evidence" value="ECO:0007669"/>
    <property type="project" value="UniProtKB-SubCell"/>
</dbReference>
<name>A0A6J7QSP3_9ZZZZ</name>
<gene>
    <name evidence="9" type="ORF">UFOPK4150_00184</name>
</gene>
<dbReference type="GO" id="GO:0022857">
    <property type="term" value="F:transmembrane transporter activity"/>
    <property type="evidence" value="ECO:0007669"/>
    <property type="project" value="InterPro"/>
</dbReference>
<evidence type="ECO:0000256" key="6">
    <source>
        <dbReference type="SAM" id="MobiDB-lite"/>
    </source>
</evidence>
<feature type="domain" description="Major facilitator superfamily (MFS) profile" evidence="8">
    <location>
        <begin position="29"/>
        <end position="504"/>
    </location>
</feature>
<dbReference type="CDD" id="cd17321">
    <property type="entry name" value="MFS_MMR_MDR_like"/>
    <property type="match status" value="1"/>
</dbReference>
<dbReference type="PANTHER" id="PTHR42718:SF9">
    <property type="entry name" value="MAJOR FACILITATOR SUPERFAMILY MULTIDRUG TRANSPORTER MFSC"/>
    <property type="match status" value="1"/>
</dbReference>
<organism evidence="9">
    <name type="scientific">freshwater metagenome</name>
    <dbReference type="NCBI Taxonomy" id="449393"/>
    <lineage>
        <taxon>unclassified sequences</taxon>
        <taxon>metagenomes</taxon>
        <taxon>ecological metagenomes</taxon>
    </lineage>
</organism>
<reference evidence="9" key="1">
    <citation type="submission" date="2020-05" db="EMBL/GenBank/DDBJ databases">
        <authorList>
            <person name="Chiriac C."/>
            <person name="Salcher M."/>
            <person name="Ghai R."/>
            <person name="Kavagutti S V."/>
        </authorList>
    </citation>
    <scope>NUCLEOTIDE SEQUENCE</scope>
</reference>
<protein>
    <submittedName>
        <fullName evidence="9">Unannotated protein</fullName>
    </submittedName>
</protein>
<feature type="transmembrane region" description="Helical" evidence="7">
    <location>
        <begin position="27"/>
        <end position="50"/>
    </location>
</feature>
<keyword evidence="5 7" id="KW-0472">Membrane</keyword>
<dbReference type="Gene3D" id="1.20.1250.20">
    <property type="entry name" value="MFS general substrate transporter like domains"/>
    <property type="match status" value="2"/>
</dbReference>
<dbReference type="EMBL" id="CAFBPU010000003">
    <property type="protein sequence ID" value="CAB5019955.1"/>
    <property type="molecule type" value="Genomic_DNA"/>
</dbReference>
<dbReference type="InterPro" id="IPR011701">
    <property type="entry name" value="MFS"/>
</dbReference>
<feature type="transmembrane region" description="Helical" evidence="7">
    <location>
        <begin position="164"/>
        <end position="187"/>
    </location>
</feature>
<accession>A0A6J7QSP3</accession>
<feature type="region of interest" description="Disordered" evidence="6">
    <location>
        <begin position="566"/>
        <end position="620"/>
    </location>
</feature>
<dbReference type="PANTHER" id="PTHR42718">
    <property type="entry name" value="MAJOR FACILITATOR SUPERFAMILY MULTIDRUG TRANSPORTER MFSC"/>
    <property type="match status" value="1"/>
</dbReference>
<feature type="transmembrane region" description="Helical" evidence="7">
    <location>
        <begin position="70"/>
        <end position="89"/>
    </location>
</feature>
<feature type="transmembrane region" description="Helical" evidence="7">
    <location>
        <begin position="193"/>
        <end position="210"/>
    </location>
</feature>
<keyword evidence="2" id="KW-0813">Transport</keyword>
<proteinExistence type="predicted"/>
<comment type="subcellular location">
    <subcellularLocation>
        <location evidence="1">Membrane</location>
        <topology evidence="1">Multi-pass membrane protein</topology>
    </subcellularLocation>
</comment>
<evidence type="ECO:0000256" key="5">
    <source>
        <dbReference type="ARBA" id="ARBA00023136"/>
    </source>
</evidence>
<evidence type="ECO:0000256" key="3">
    <source>
        <dbReference type="ARBA" id="ARBA00022692"/>
    </source>
</evidence>
<keyword evidence="4 7" id="KW-1133">Transmembrane helix</keyword>
<dbReference type="AlphaFoldDB" id="A0A6J7QSP3"/>
<evidence type="ECO:0000256" key="4">
    <source>
        <dbReference type="ARBA" id="ARBA00022989"/>
    </source>
</evidence>
<evidence type="ECO:0000256" key="7">
    <source>
        <dbReference type="SAM" id="Phobius"/>
    </source>
</evidence>
<evidence type="ECO:0000313" key="9">
    <source>
        <dbReference type="EMBL" id="CAB5019955.1"/>
    </source>
</evidence>
<dbReference type="Pfam" id="PF07690">
    <property type="entry name" value="MFS_1"/>
    <property type="match status" value="1"/>
</dbReference>
<feature type="transmembrane region" description="Helical" evidence="7">
    <location>
        <begin position="101"/>
        <end position="121"/>
    </location>
</feature>
<feature type="transmembrane region" description="Helical" evidence="7">
    <location>
        <begin position="340"/>
        <end position="360"/>
    </location>
</feature>
<feature type="transmembrane region" description="Helical" evidence="7">
    <location>
        <begin position="260"/>
        <end position="279"/>
    </location>
</feature>
<evidence type="ECO:0000256" key="1">
    <source>
        <dbReference type="ARBA" id="ARBA00004141"/>
    </source>
</evidence>
<feature type="compositionally biased region" description="Basic and acidic residues" evidence="6">
    <location>
        <begin position="578"/>
        <end position="590"/>
    </location>
</feature>
<dbReference type="InterPro" id="IPR036259">
    <property type="entry name" value="MFS_trans_sf"/>
</dbReference>